<dbReference type="InterPro" id="IPR006091">
    <property type="entry name" value="Acyl-CoA_Oxase/DH_mid-dom"/>
</dbReference>
<dbReference type="SUPFAM" id="SSF47203">
    <property type="entry name" value="Acyl-CoA dehydrogenase C-terminal domain-like"/>
    <property type="match status" value="1"/>
</dbReference>
<dbReference type="EMBL" id="CP029494">
    <property type="protein sequence ID" value="AWN23369.1"/>
    <property type="molecule type" value="Genomic_DNA"/>
</dbReference>
<evidence type="ECO:0000259" key="6">
    <source>
        <dbReference type="Pfam" id="PF00441"/>
    </source>
</evidence>
<dbReference type="Pfam" id="PF02770">
    <property type="entry name" value="Acyl-CoA_dh_M"/>
    <property type="match status" value="1"/>
</dbReference>
<dbReference type="Pfam" id="PF00441">
    <property type="entry name" value="Acyl-CoA_dh_1"/>
    <property type="match status" value="1"/>
</dbReference>
<dbReference type="Gene3D" id="1.10.540.10">
    <property type="entry name" value="Acyl-CoA dehydrogenase/oxidase, N-terminal domain"/>
    <property type="match status" value="1"/>
</dbReference>
<dbReference type="PROSITE" id="PS00073">
    <property type="entry name" value="ACYL_COA_DH_2"/>
    <property type="match status" value="1"/>
</dbReference>
<dbReference type="AlphaFoldDB" id="A0A2Z3JKC9"/>
<sequence>MTTSAERAQASDPTQLLSQLDAAKLAALAGKVDLAALLKAAAGMNDAQLRQLSKALGLGQSSKPRELPAPDADFFSLMETLSLEQQELAAQVRAFMHAEVAPIMNGYWSRDEFPRQIIDSLRPLDLLRRVWNEDGTRKPGATVTEGLIILEACKVDVSTAVFFGVHAGLAFASVALGGSAEQKAEWLPKMLDLQAIGAFGLTEPEGGSQVSQGLRTTCRRDGDGWVLSGQKKWIGNSTFSDFTVIWARDVNNGEVRGFIVRAGTPGYAVEKIQGKIALRIVENGLITLDECRVPESDRLQAVQGWRTTADILKLTRAGVAWQGVGCAMGAYELAVKYAQERTQFGKRIGEFQLIQNHLVHMLGNVTSMFTLCLRLSEMADQGVMQDEHAALAKVFTAARCRETVALARETFGGNGILLEYGVAKHFADTEAIYSYEGTNEINTLVVGRAITGLSAFV</sequence>
<evidence type="ECO:0000313" key="10">
    <source>
        <dbReference type="Proteomes" id="UP000245368"/>
    </source>
</evidence>
<keyword evidence="5" id="KW-0560">Oxidoreductase</keyword>
<evidence type="ECO:0000313" key="9">
    <source>
        <dbReference type="EMBL" id="AWN23369.1"/>
    </source>
</evidence>
<dbReference type="InterPro" id="IPR009075">
    <property type="entry name" value="AcylCo_DH/oxidase_C"/>
</dbReference>
<dbReference type="Pfam" id="PF02771">
    <property type="entry name" value="Acyl-CoA_dh_N"/>
    <property type="match status" value="1"/>
</dbReference>
<evidence type="ECO:0000256" key="2">
    <source>
        <dbReference type="ARBA" id="ARBA00009347"/>
    </source>
</evidence>
<accession>A0A2Z3JKC9</accession>
<dbReference type="SUPFAM" id="SSF56645">
    <property type="entry name" value="Acyl-CoA dehydrogenase NM domain-like"/>
    <property type="match status" value="1"/>
</dbReference>
<dbReference type="Proteomes" id="UP000245368">
    <property type="component" value="Chromosome"/>
</dbReference>
<dbReference type="GO" id="GO:0006635">
    <property type="term" value="P:fatty acid beta-oxidation"/>
    <property type="evidence" value="ECO:0007669"/>
    <property type="project" value="InterPro"/>
</dbReference>
<evidence type="ECO:0000256" key="4">
    <source>
        <dbReference type="ARBA" id="ARBA00022827"/>
    </source>
</evidence>
<name>A0A2Z3JKC9_9DEIO</name>
<evidence type="ECO:0000256" key="3">
    <source>
        <dbReference type="ARBA" id="ARBA00022630"/>
    </source>
</evidence>
<evidence type="ECO:0000256" key="1">
    <source>
        <dbReference type="ARBA" id="ARBA00001974"/>
    </source>
</evidence>
<organism evidence="9 10">
    <name type="scientific">Deinococcus irradiatisoli</name>
    <dbReference type="NCBI Taxonomy" id="2202254"/>
    <lineage>
        <taxon>Bacteria</taxon>
        <taxon>Thermotogati</taxon>
        <taxon>Deinococcota</taxon>
        <taxon>Deinococci</taxon>
        <taxon>Deinococcales</taxon>
        <taxon>Deinococcaceae</taxon>
        <taxon>Deinococcus</taxon>
    </lineage>
</organism>
<dbReference type="InterPro" id="IPR006089">
    <property type="entry name" value="Acyl-CoA_DH_CS"/>
</dbReference>
<evidence type="ECO:0000256" key="5">
    <source>
        <dbReference type="RuleBase" id="RU362125"/>
    </source>
</evidence>
<dbReference type="InterPro" id="IPR045008">
    <property type="entry name" value="ACX4-like"/>
</dbReference>
<dbReference type="OrthoDB" id="9802447at2"/>
<dbReference type="KEGG" id="dez:DKM44_09115"/>
<evidence type="ECO:0000259" key="7">
    <source>
        <dbReference type="Pfam" id="PF02770"/>
    </source>
</evidence>
<feature type="domain" description="Acyl-CoA dehydrogenase/oxidase C-terminal" evidence="6">
    <location>
        <begin position="303"/>
        <end position="450"/>
    </location>
</feature>
<dbReference type="InterPro" id="IPR037069">
    <property type="entry name" value="AcylCoA_DH/ox_N_sf"/>
</dbReference>
<protein>
    <submittedName>
        <fullName evidence="9">Acyl-CoA dehydrogenase</fullName>
    </submittedName>
</protein>
<dbReference type="InterPro" id="IPR036250">
    <property type="entry name" value="AcylCo_DH-like_C"/>
</dbReference>
<dbReference type="PANTHER" id="PTHR43188">
    <property type="entry name" value="ACYL-COENZYME A OXIDASE"/>
    <property type="match status" value="1"/>
</dbReference>
<dbReference type="Gene3D" id="1.20.140.10">
    <property type="entry name" value="Butyryl-CoA Dehydrogenase, subunit A, domain 3"/>
    <property type="match status" value="1"/>
</dbReference>
<feature type="domain" description="Acyl-CoA oxidase/dehydrogenase middle" evidence="7">
    <location>
        <begin position="198"/>
        <end position="290"/>
    </location>
</feature>
<gene>
    <name evidence="9" type="ORF">DKM44_09115</name>
</gene>
<keyword evidence="3 5" id="KW-0285">Flavoprotein</keyword>
<proteinExistence type="inferred from homology"/>
<reference evidence="9 10" key="1">
    <citation type="submission" date="2018-05" db="EMBL/GenBank/DDBJ databases">
        <title>Complete Genome Sequence of Deinococcus sp. strain 17bor-2.</title>
        <authorList>
            <person name="Srinivasan S."/>
        </authorList>
    </citation>
    <scope>NUCLEOTIDE SEQUENCE [LARGE SCALE GENOMIC DNA]</scope>
    <source>
        <strain evidence="9 10">17bor-2</strain>
    </source>
</reference>
<dbReference type="PANTHER" id="PTHR43188:SF1">
    <property type="entry name" value="ACYL-COA DEHYDROGENASE"/>
    <property type="match status" value="1"/>
</dbReference>
<dbReference type="Gene3D" id="2.40.110.10">
    <property type="entry name" value="Butyryl-CoA Dehydrogenase, subunit A, domain 2"/>
    <property type="match status" value="1"/>
</dbReference>
<dbReference type="InterPro" id="IPR046373">
    <property type="entry name" value="Acyl-CoA_Oxase/DH_mid-dom_sf"/>
</dbReference>
<keyword evidence="10" id="KW-1185">Reference proteome</keyword>
<comment type="cofactor">
    <cofactor evidence="1 5">
        <name>FAD</name>
        <dbReference type="ChEBI" id="CHEBI:57692"/>
    </cofactor>
</comment>
<dbReference type="RefSeq" id="WP_109827098.1">
    <property type="nucleotide sequence ID" value="NZ_CP029494.1"/>
</dbReference>
<keyword evidence="4 5" id="KW-0274">FAD</keyword>
<evidence type="ECO:0000259" key="8">
    <source>
        <dbReference type="Pfam" id="PF02771"/>
    </source>
</evidence>
<dbReference type="InterPro" id="IPR013786">
    <property type="entry name" value="AcylCoA_DH/ox_N"/>
</dbReference>
<comment type="similarity">
    <text evidence="2 5">Belongs to the acyl-CoA dehydrogenase family.</text>
</comment>
<feature type="domain" description="Acyl-CoA dehydrogenase/oxidase N-terminal" evidence="8">
    <location>
        <begin position="84"/>
        <end position="192"/>
    </location>
</feature>
<dbReference type="InterPro" id="IPR009100">
    <property type="entry name" value="AcylCoA_DH/oxidase_NM_dom_sf"/>
</dbReference>
<dbReference type="GO" id="GO:0050660">
    <property type="term" value="F:flavin adenine dinucleotide binding"/>
    <property type="evidence" value="ECO:0007669"/>
    <property type="project" value="InterPro"/>
</dbReference>
<dbReference type="GO" id="GO:0003995">
    <property type="term" value="F:acyl-CoA dehydrogenase activity"/>
    <property type="evidence" value="ECO:0007669"/>
    <property type="project" value="InterPro"/>
</dbReference>